<dbReference type="PATRIC" id="fig|1605367.3.peg.2143"/>
<dbReference type="RefSeq" id="WP_055144124.1">
    <property type="nucleotide sequence ID" value="NZ_CAKZPM010000038.1"/>
</dbReference>
<proteinExistence type="predicted"/>
<evidence type="ECO:0000256" key="1">
    <source>
        <dbReference type="SAM" id="SignalP"/>
    </source>
</evidence>
<protein>
    <recommendedName>
        <fullName evidence="4">DUF3299 domain-containing protein</fullName>
    </recommendedName>
</protein>
<accession>A0A0P7CAP7</accession>
<name>A0A0P7CAP7_9BACT</name>
<reference evidence="2 3" key="1">
    <citation type="submission" date="2015-07" db="EMBL/GenBank/DDBJ databases">
        <title>The draft genome sequence of Leadbetterella sp. JN14-9.</title>
        <authorList>
            <person name="Liu Y."/>
            <person name="Du J."/>
            <person name="Shao Z."/>
        </authorList>
    </citation>
    <scope>NUCLEOTIDE SEQUENCE [LARGE SCALE GENOMIC DNA]</scope>
    <source>
        <strain evidence="2 3">JN14-9</strain>
    </source>
</reference>
<comment type="caution">
    <text evidence="2">The sequence shown here is derived from an EMBL/GenBank/DDBJ whole genome shotgun (WGS) entry which is preliminary data.</text>
</comment>
<dbReference type="EMBL" id="LGTQ01000005">
    <property type="protein sequence ID" value="KPM49747.1"/>
    <property type="molecule type" value="Genomic_DNA"/>
</dbReference>
<dbReference type="STRING" id="1605367.AFM12_03975"/>
<feature type="signal peptide" evidence="1">
    <location>
        <begin position="1"/>
        <end position="22"/>
    </location>
</feature>
<organism evidence="2 3">
    <name type="scientific">Jiulongibacter sediminis</name>
    <dbReference type="NCBI Taxonomy" id="1605367"/>
    <lineage>
        <taxon>Bacteria</taxon>
        <taxon>Pseudomonadati</taxon>
        <taxon>Bacteroidota</taxon>
        <taxon>Cytophagia</taxon>
        <taxon>Cytophagales</taxon>
        <taxon>Leadbetterellaceae</taxon>
        <taxon>Jiulongibacter</taxon>
    </lineage>
</organism>
<dbReference type="Gene3D" id="2.40.50.870">
    <property type="entry name" value="Protein of unknown function (DUF3299)"/>
    <property type="match status" value="1"/>
</dbReference>
<dbReference type="OrthoDB" id="1348500at2"/>
<gene>
    <name evidence="2" type="ORF">AFM12_03975</name>
</gene>
<feature type="chain" id="PRO_5006136807" description="DUF3299 domain-containing protein" evidence="1">
    <location>
        <begin position="23"/>
        <end position="149"/>
    </location>
</feature>
<sequence>MIKYTKIFFFILSSLLTLSVWAVDEPLTISWKTLGDVNFNKKWNPSEGMFILEPEFGNSVKQLNGKMVKITGYMIPIDIETNYYVLSANPYAACFFCGGAGPESVLSIKFKKVTRRFDTDERLTISGKLVLNKDNLDELNYILTEAEVH</sequence>
<dbReference type="InterPro" id="IPR021727">
    <property type="entry name" value="DUF3299"/>
</dbReference>
<dbReference type="AlphaFoldDB" id="A0A0P7CAP7"/>
<dbReference type="Pfam" id="PF11736">
    <property type="entry name" value="DUF3299"/>
    <property type="match status" value="1"/>
</dbReference>
<evidence type="ECO:0008006" key="4">
    <source>
        <dbReference type="Google" id="ProtNLM"/>
    </source>
</evidence>
<keyword evidence="1" id="KW-0732">Signal</keyword>
<keyword evidence="3" id="KW-1185">Reference proteome</keyword>
<dbReference type="Proteomes" id="UP000050454">
    <property type="component" value="Unassembled WGS sequence"/>
</dbReference>
<evidence type="ECO:0000313" key="2">
    <source>
        <dbReference type="EMBL" id="KPM49747.1"/>
    </source>
</evidence>
<evidence type="ECO:0000313" key="3">
    <source>
        <dbReference type="Proteomes" id="UP000050454"/>
    </source>
</evidence>